<keyword evidence="1" id="KW-0472">Membrane</keyword>
<evidence type="ECO:0000256" key="1">
    <source>
        <dbReference type="SAM" id="Phobius"/>
    </source>
</evidence>
<proteinExistence type="predicted"/>
<keyword evidence="1" id="KW-1133">Transmembrane helix</keyword>
<organism evidence="2 3">
    <name type="scientific">Lentinus tigrinus ALCF2SS1-6</name>
    <dbReference type="NCBI Taxonomy" id="1328759"/>
    <lineage>
        <taxon>Eukaryota</taxon>
        <taxon>Fungi</taxon>
        <taxon>Dikarya</taxon>
        <taxon>Basidiomycota</taxon>
        <taxon>Agaricomycotina</taxon>
        <taxon>Agaricomycetes</taxon>
        <taxon>Polyporales</taxon>
        <taxon>Polyporaceae</taxon>
        <taxon>Lentinus</taxon>
    </lineage>
</organism>
<feature type="transmembrane region" description="Helical" evidence="1">
    <location>
        <begin position="189"/>
        <end position="211"/>
    </location>
</feature>
<feature type="transmembrane region" description="Helical" evidence="1">
    <location>
        <begin position="18"/>
        <end position="35"/>
    </location>
</feature>
<feature type="transmembrane region" description="Helical" evidence="1">
    <location>
        <begin position="217"/>
        <end position="240"/>
    </location>
</feature>
<gene>
    <name evidence="2" type="ORF">L227DRAFT_574423</name>
</gene>
<keyword evidence="3" id="KW-1185">Reference proteome</keyword>
<keyword evidence="1" id="KW-0812">Transmembrane</keyword>
<dbReference type="AlphaFoldDB" id="A0A5C2SC20"/>
<evidence type="ECO:0000313" key="2">
    <source>
        <dbReference type="EMBL" id="RPD61352.1"/>
    </source>
</evidence>
<feature type="transmembrane region" description="Helical" evidence="1">
    <location>
        <begin position="143"/>
        <end position="168"/>
    </location>
</feature>
<dbReference type="EMBL" id="ML122262">
    <property type="protein sequence ID" value="RPD61352.1"/>
    <property type="molecule type" value="Genomic_DNA"/>
</dbReference>
<reference evidence="2" key="1">
    <citation type="journal article" date="2018" name="Genome Biol. Evol.">
        <title>Genomics and development of Lentinus tigrinus, a white-rot wood-decaying mushroom with dimorphic fruiting bodies.</title>
        <authorList>
            <person name="Wu B."/>
            <person name="Xu Z."/>
            <person name="Knudson A."/>
            <person name="Carlson A."/>
            <person name="Chen N."/>
            <person name="Kovaka S."/>
            <person name="LaButti K."/>
            <person name="Lipzen A."/>
            <person name="Pennachio C."/>
            <person name="Riley R."/>
            <person name="Schakwitz W."/>
            <person name="Umezawa K."/>
            <person name="Ohm R.A."/>
            <person name="Grigoriev I.V."/>
            <person name="Nagy L.G."/>
            <person name="Gibbons J."/>
            <person name="Hibbett D."/>
        </authorList>
    </citation>
    <scope>NUCLEOTIDE SEQUENCE [LARGE SCALE GENOMIC DNA]</scope>
    <source>
        <strain evidence="2">ALCF2SS1-6</strain>
    </source>
</reference>
<dbReference type="Proteomes" id="UP000313359">
    <property type="component" value="Unassembled WGS sequence"/>
</dbReference>
<feature type="transmembrane region" description="Helical" evidence="1">
    <location>
        <begin position="47"/>
        <end position="67"/>
    </location>
</feature>
<feature type="transmembrane region" description="Helical" evidence="1">
    <location>
        <begin position="111"/>
        <end position="131"/>
    </location>
</feature>
<sequence>MISYEQQFDFAKLFGESLFYGADCTLMLAVLHIQLTSRHLLPTHKVLLYISDLIFLLVTAHFTFLLYEIFSGTVPPRVLQAAVATAQIELALGDFVLVWRVWVVWSRDWRIVILPILTLVASLVVGLASAIEADSYNALSKILPVPGVIMAVINNSLCTILIVSRLAYLDRLINGHLAFGAGRDKTYRGVILMMVESGAVLTIVNIISLVLERMRHPGLHVVLNILVPLASIVPTSIIVLSHLKLSPGDTVMDTITVRFASRFEDSAVGAGRLRGHVRQRQRGQGPRELTTISSRDSACPSDVSSVKFSVDMDVEKGFGATCASDASSVNGEVNKLSPGELPSRWVSRSSASCSTMVQVHEEPE</sequence>
<protein>
    <submittedName>
        <fullName evidence="2">Uncharacterized protein</fullName>
    </submittedName>
</protein>
<evidence type="ECO:0000313" key="3">
    <source>
        <dbReference type="Proteomes" id="UP000313359"/>
    </source>
</evidence>
<dbReference type="OrthoDB" id="3250682at2759"/>
<name>A0A5C2SC20_9APHY</name>
<accession>A0A5C2SC20</accession>